<keyword evidence="3" id="KW-1185">Reference proteome</keyword>
<sequence>MIRFLRIAGAVVVGLGIIGGLRLGWLQHEDAVTRAHALALLRAAPAASSYGKGALTDRGATDGFQTRVVAAVRPLPNPTPTAQAFGNLVLTYTGNAPPTLASINVLATTQHSALTLYSQSFRGLEPIQLSAHRYVYWVSGWTQDSPFDVSRTRQAFRDSVVWVALSSGRSIRITQQPTQ</sequence>
<gene>
    <name evidence="2" type="ORF">HIJ39_12440</name>
</gene>
<evidence type="ECO:0000313" key="3">
    <source>
        <dbReference type="Proteomes" id="UP000533476"/>
    </source>
</evidence>
<dbReference type="RefSeq" id="WP_169100163.1">
    <property type="nucleotide sequence ID" value="NZ_JABBVZ010000041.1"/>
</dbReference>
<proteinExistence type="predicted"/>
<evidence type="ECO:0000313" key="2">
    <source>
        <dbReference type="EMBL" id="NMP23149.1"/>
    </source>
</evidence>
<reference evidence="2 3" key="1">
    <citation type="submission" date="2020-04" db="EMBL/GenBank/DDBJ databases">
        <authorList>
            <person name="Zhang R."/>
            <person name="Schippers A."/>
        </authorList>
    </citation>
    <scope>NUCLEOTIDE SEQUENCE [LARGE SCALE GENOMIC DNA]</scope>
    <source>
        <strain evidence="2 3">DSM 109850</strain>
    </source>
</reference>
<comment type="caution">
    <text evidence="2">The sequence shown here is derived from an EMBL/GenBank/DDBJ whole genome shotgun (WGS) entry which is preliminary data.</text>
</comment>
<keyword evidence="1" id="KW-1133">Transmembrane helix</keyword>
<accession>A0A7Y0Q4D9</accession>
<feature type="transmembrane region" description="Helical" evidence="1">
    <location>
        <begin position="7"/>
        <end position="25"/>
    </location>
</feature>
<protein>
    <submittedName>
        <fullName evidence="2">Uncharacterized protein</fullName>
    </submittedName>
</protein>
<organism evidence="2 3">
    <name type="scientific">Sulfobacillus harzensis</name>
    <dbReference type="NCBI Taxonomy" id="2729629"/>
    <lineage>
        <taxon>Bacteria</taxon>
        <taxon>Bacillati</taxon>
        <taxon>Bacillota</taxon>
        <taxon>Clostridia</taxon>
        <taxon>Eubacteriales</taxon>
        <taxon>Clostridiales Family XVII. Incertae Sedis</taxon>
        <taxon>Sulfobacillus</taxon>
    </lineage>
</organism>
<dbReference type="EMBL" id="JABBVZ010000041">
    <property type="protein sequence ID" value="NMP23149.1"/>
    <property type="molecule type" value="Genomic_DNA"/>
</dbReference>
<keyword evidence="1" id="KW-0812">Transmembrane</keyword>
<dbReference type="AlphaFoldDB" id="A0A7Y0Q4D9"/>
<evidence type="ECO:0000256" key="1">
    <source>
        <dbReference type="SAM" id="Phobius"/>
    </source>
</evidence>
<dbReference type="Proteomes" id="UP000533476">
    <property type="component" value="Unassembled WGS sequence"/>
</dbReference>
<keyword evidence="1" id="KW-0472">Membrane</keyword>
<name>A0A7Y0Q4D9_9FIRM</name>